<dbReference type="SMART" id="SM00409">
    <property type="entry name" value="IG"/>
    <property type="match status" value="2"/>
</dbReference>
<dbReference type="InterPro" id="IPR050831">
    <property type="entry name" value="CEA_cell_adhesion"/>
</dbReference>
<keyword evidence="3" id="KW-0393">Immunoglobulin domain</keyword>
<feature type="region of interest" description="Disordered" evidence="5">
    <location>
        <begin position="1"/>
        <end position="43"/>
    </location>
</feature>
<keyword evidence="1" id="KW-0732">Signal</keyword>
<dbReference type="GeneID" id="121135516"/>
<sequence>MALGRDPVTAHVTLGDAPGAKDRRHKGGKDSSRTDTATARRGAETMESPSLLLCKGLLLTASLLACWTSPTVALRTTKEIRFSAAKGAKVLFSVPTQAESLVSFQWYKGKDENKDFTIAQYEKAKGSLKLGNQISGREEIYMDGSMMLRDLTEEDTGIYTLEIVGTNDLYDITYVHLQVYKIVTKPYILLNHTTVKRGRNVSIFTCVTPDTEVDINWWFNYKPLNLTERATLSPEKHKLTINPVWRADAGIYQCEVSNSFSSRRSNPLMFVVAYG</sequence>
<dbReference type="PROSITE" id="PS50835">
    <property type="entry name" value="IG_LIKE"/>
    <property type="match status" value="1"/>
</dbReference>
<dbReference type="InterPro" id="IPR003599">
    <property type="entry name" value="Ig_sub"/>
</dbReference>
<dbReference type="InterPro" id="IPR007110">
    <property type="entry name" value="Ig-like_dom"/>
</dbReference>
<dbReference type="Pfam" id="PF13927">
    <property type="entry name" value="Ig_3"/>
    <property type="match status" value="1"/>
</dbReference>
<proteinExistence type="inferred from homology"/>
<evidence type="ECO:0000256" key="3">
    <source>
        <dbReference type="ARBA" id="ARBA00023319"/>
    </source>
</evidence>
<evidence type="ECO:0000256" key="1">
    <source>
        <dbReference type="ARBA" id="ARBA00022729"/>
    </source>
</evidence>
<dbReference type="Pfam" id="PF07686">
    <property type="entry name" value="V-set"/>
    <property type="match status" value="1"/>
</dbReference>
<protein>
    <submittedName>
        <fullName evidence="8">Carcinoembryonic antigen-related cell adhesion molecule 15-like</fullName>
    </submittedName>
</protein>
<comment type="similarity">
    <text evidence="4">Belongs to the immunoglobulin superfamily. CEA family.</text>
</comment>
<dbReference type="InterPro" id="IPR003598">
    <property type="entry name" value="Ig_sub2"/>
</dbReference>
<dbReference type="InterPro" id="IPR013106">
    <property type="entry name" value="Ig_V-set"/>
</dbReference>
<dbReference type="SMART" id="SM00408">
    <property type="entry name" value="IGc2"/>
    <property type="match status" value="1"/>
</dbReference>
<evidence type="ECO:0000313" key="7">
    <source>
        <dbReference type="Proteomes" id="UP000886700"/>
    </source>
</evidence>
<keyword evidence="2" id="KW-0325">Glycoprotein</keyword>
<dbReference type="Proteomes" id="UP000886700">
    <property type="component" value="Unplaced"/>
</dbReference>
<dbReference type="PANTHER" id="PTHR44427:SF1">
    <property type="entry name" value="CARCINOEMBRYONIC ANTIGEN-RELATED CELL ADHESION MOLECULE 1"/>
    <property type="match status" value="1"/>
</dbReference>
<keyword evidence="7" id="KW-1185">Reference proteome</keyword>
<evidence type="ECO:0000256" key="2">
    <source>
        <dbReference type="ARBA" id="ARBA00023180"/>
    </source>
</evidence>
<name>A0ABM2WJ29_MESAU</name>
<dbReference type="InterPro" id="IPR036179">
    <property type="entry name" value="Ig-like_dom_sf"/>
</dbReference>
<dbReference type="RefSeq" id="XP_040590343.1">
    <property type="nucleotide sequence ID" value="XM_040734409.1"/>
</dbReference>
<dbReference type="Gene3D" id="2.60.40.10">
    <property type="entry name" value="Immunoglobulins"/>
    <property type="match status" value="2"/>
</dbReference>
<evidence type="ECO:0000259" key="6">
    <source>
        <dbReference type="PROSITE" id="PS50835"/>
    </source>
</evidence>
<gene>
    <name evidence="8" type="primary">LOC121135516</name>
</gene>
<dbReference type="SUPFAM" id="SSF48726">
    <property type="entry name" value="Immunoglobulin"/>
    <property type="match status" value="2"/>
</dbReference>
<dbReference type="InterPro" id="IPR013783">
    <property type="entry name" value="Ig-like_fold"/>
</dbReference>
<feature type="domain" description="Ig-like" evidence="6">
    <location>
        <begin position="186"/>
        <end position="265"/>
    </location>
</feature>
<accession>A0ABM2WJ29</accession>
<reference evidence="8" key="1">
    <citation type="submission" date="2025-08" db="UniProtKB">
        <authorList>
            <consortium name="RefSeq"/>
        </authorList>
    </citation>
    <scope>IDENTIFICATION</scope>
    <source>
        <tissue evidence="8">Liver</tissue>
    </source>
</reference>
<dbReference type="CDD" id="cd05741">
    <property type="entry name" value="IgV_CEACAM_like"/>
    <property type="match status" value="1"/>
</dbReference>
<dbReference type="PANTHER" id="PTHR44427">
    <property type="entry name" value="CARCINOEMBRYONIC ANTIGEN-RELATED CELL ADHESION MOLECULE 19"/>
    <property type="match status" value="1"/>
</dbReference>
<evidence type="ECO:0000256" key="4">
    <source>
        <dbReference type="ARBA" id="ARBA00038222"/>
    </source>
</evidence>
<evidence type="ECO:0000313" key="8">
    <source>
        <dbReference type="RefSeq" id="XP_040590343.1"/>
    </source>
</evidence>
<evidence type="ECO:0000256" key="5">
    <source>
        <dbReference type="SAM" id="MobiDB-lite"/>
    </source>
</evidence>
<organism evidence="7 8">
    <name type="scientific">Mesocricetus auratus</name>
    <name type="common">Golden hamster</name>
    <dbReference type="NCBI Taxonomy" id="10036"/>
    <lineage>
        <taxon>Eukaryota</taxon>
        <taxon>Metazoa</taxon>
        <taxon>Chordata</taxon>
        <taxon>Craniata</taxon>
        <taxon>Vertebrata</taxon>
        <taxon>Euteleostomi</taxon>
        <taxon>Mammalia</taxon>
        <taxon>Eutheria</taxon>
        <taxon>Euarchontoglires</taxon>
        <taxon>Glires</taxon>
        <taxon>Rodentia</taxon>
        <taxon>Myomorpha</taxon>
        <taxon>Muroidea</taxon>
        <taxon>Cricetidae</taxon>
        <taxon>Cricetinae</taxon>
        <taxon>Mesocricetus</taxon>
    </lineage>
</organism>